<gene>
    <name evidence="1" type="ORF">CUN67_26430</name>
</gene>
<dbReference type="EMBL" id="CP024770">
    <property type="protein sequence ID" value="QGY32504.1"/>
    <property type="molecule type" value="Genomic_DNA"/>
</dbReference>
<keyword evidence="1" id="KW-0614">Plasmid</keyword>
<protein>
    <submittedName>
        <fullName evidence="1">Uncharacterized protein</fullName>
    </submittedName>
</protein>
<accession>A0A6B9G4R0</accession>
<reference evidence="1 2" key="1">
    <citation type="submission" date="2017-11" db="EMBL/GenBank/DDBJ databases">
        <title>Genome sequence of Pantoea cypripedii NE1.</title>
        <authorList>
            <person name="Nascimento F.X."/>
        </authorList>
    </citation>
    <scope>NUCLEOTIDE SEQUENCE [LARGE SCALE GENOMIC DNA]</scope>
    <source>
        <strain evidence="1 2">NE1</strain>
        <plasmid evidence="2">pne1b</plasmid>
    </source>
</reference>
<proteinExistence type="predicted"/>
<evidence type="ECO:0000313" key="2">
    <source>
        <dbReference type="Proteomes" id="UP000502005"/>
    </source>
</evidence>
<dbReference type="RefSeq" id="WP_208718404.1">
    <property type="nucleotide sequence ID" value="NZ_CP024770.1"/>
</dbReference>
<name>A0A6B9G4R0_PANCY</name>
<sequence>MNYSKLIIHSIIAGSAYISAVSSAINMNDSDKATSIIKDMAETICGQMIYDGRKHSESLSAEATAKVNNLLRQIADVGGVINGNISQSGYYGVLQEQLGTTIKDNQDCREHIWNDLKGTLTHPVTLPSEEPIICSSVMIDSSGNQVNVSCTK</sequence>
<evidence type="ECO:0000313" key="1">
    <source>
        <dbReference type="EMBL" id="QGY32504.1"/>
    </source>
</evidence>
<geneLocation type="plasmid" evidence="2">
    <name>pne1b</name>
</geneLocation>
<dbReference type="Proteomes" id="UP000502005">
    <property type="component" value="Plasmid pNE1B"/>
</dbReference>
<dbReference type="AlphaFoldDB" id="A0A6B9G4R0"/>
<organism evidence="1 2">
    <name type="scientific">Pantoea cypripedii</name>
    <name type="common">Pectobacterium cypripedii</name>
    <name type="synonym">Erwinia cypripedii</name>
    <dbReference type="NCBI Taxonomy" id="55209"/>
    <lineage>
        <taxon>Bacteria</taxon>
        <taxon>Pseudomonadati</taxon>
        <taxon>Pseudomonadota</taxon>
        <taxon>Gammaproteobacteria</taxon>
        <taxon>Enterobacterales</taxon>
        <taxon>Erwiniaceae</taxon>
        <taxon>Pantoea</taxon>
    </lineage>
</organism>